<accession>A0A177XU53</accession>
<comment type="caution">
    <text evidence="7">The sequence shown here is derived from an EMBL/GenBank/DDBJ whole genome shotgun (WGS) entry which is preliminary data.</text>
</comment>
<keyword evidence="2" id="KW-0315">Glutamine amidotransferase</keyword>
<sequence>MEVCASTHAFNRILKESSQPFAIIQRSENSKDGHIDIITGKISELEVLSDIDQTINSSVLYSQLVLVPYRQIREKGFEYVDDKTPLLSLSIQNHHTMTSSTFLSLAPDLDIALVNEHFDIEDHEYQNIVTRIIEDEIGMGAGANFVLKRHFQCQINNFDRNLALSLYRKLIENESGSYWTYIVFTGERYLIGATPERHVTLNNQSAAMNPISGTYRYPSLGPDRHSFEQFLDNGKEKDELFMVVDEELKMMSSICEHGGTVLGPLIKSMSKVAHTEYLIHGQCHLSPSEVLKQTLFAPTITGSPLENACRVIRKYEPEGRGYYSGIIALVGNDASGLATMDSAILIRSADISLQGELKIAVGSTLVRHSNPKEESEESRAKAQGFLSAIKKQTKGRHTEDFHSFFEHTTLQEKLTARNTLISPFWLTHAERRQSSHPNTSQYRVLILDAEDTFTDMIAHQFRALNCQVTVKSCEDKYDTDDYDLTVLGPGPGNPADFTDLRVTALNRTLNHLLEHQKPFIAVCLSHQILSMNLGFQVKRKEQPNQGVQKQIDLFGSAENVGFYNSFSAYVPEDHSNRYFCKGIRFSYDFDSLEVHALRGEHFASFQFHPESLLTQRGMEIWQGSLKRLLGDNNTIITHNAVA</sequence>
<name>A0A177XU53_9VIBR</name>
<dbReference type="InterPro" id="IPR019999">
    <property type="entry name" value="Anth_synth_I-like"/>
</dbReference>
<reference evidence="7 8" key="1">
    <citation type="journal article" date="2016" name="Syst. Appl. Microbiol.">
        <title>Vibrio bivalvicida sp. nov., a novel larval pathogen for bivalve molluscs reared in a hatchery.</title>
        <authorList>
            <person name="Dubert J."/>
            <person name="Romalde J.L."/>
            <person name="Prado S."/>
            <person name="Barja J.L."/>
        </authorList>
    </citation>
    <scope>NUCLEOTIDE SEQUENCE [LARGE SCALE GENOMIC DNA]</scope>
    <source>
        <strain evidence="7 8">605</strain>
    </source>
</reference>
<feature type="domain" description="Glutamine amidotransferase" evidence="5">
    <location>
        <begin position="445"/>
        <end position="623"/>
    </location>
</feature>
<keyword evidence="3" id="KW-0456">Lyase</keyword>
<dbReference type="PANTHER" id="PTHR11236">
    <property type="entry name" value="AMINOBENZOATE/ANTHRANILATE SYNTHASE"/>
    <property type="match status" value="1"/>
</dbReference>
<evidence type="ECO:0000256" key="4">
    <source>
        <dbReference type="ARBA" id="ARBA00047683"/>
    </source>
</evidence>
<dbReference type="InterPro" id="IPR015890">
    <property type="entry name" value="Chorismate_C"/>
</dbReference>
<dbReference type="RefSeq" id="WP_049842867.1">
    <property type="nucleotide sequence ID" value="NZ_LLEI02000090.1"/>
</dbReference>
<dbReference type="Gene3D" id="3.40.50.880">
    <property type="match status" value="1"/>
</dbReference>
<dbReference type="InterPro" id="IPR029062">
    <property type="entry name" value="Class_I_gatase-like"/>
</dbReference>
<gene>
    <name evidence="7" type="ORF">APB76_20920</name>
</gene>
<dbReference type="PRINTS" id="PR00096">
    <property type="entry name" value="GATASE"/>
</dbReference>
<evidence type="ECO:0000313" key="7">
    <source>
        <dbReference type="EMBL" id="OAJ92140.1"/>
    </source>
</evidence>
<dbReference type="Gene3D" id="3.60.120.10">
    <property type="entry name" value="Anthranilate synthase"/>
    <property type="match status" value="1"/>
</dbReference>
<dbReference type="InterPro" id="IPR017926">
    <property type="entry name" value="GATASE"/>
</dbReference>
<dbReference type="SUPFAM" id="SSF56322">
    <property type="entry name" value="ADC synthase"/>
    <property type="match status" value="1"/>
</dbReference>
<dbReference type="GO" id="GO:0000162">
    <property type="term" value="P:L-tryptophan biosynthetic process"/>
    <property type="evidence" value="ECO:0007669"/>
    <property type="project" value="TreeGrafter"/>
</dbReference>
<evidence type="ECO:0000313" key="8">
    <source>
        <dbReference type="Proteomes" id="UP000078406"/>
    </source>
</evidence>
<organism evidence="7 8">
    <name type="scientific">Vibrio bivalvicida</name>
    <dbReference type="NCBI Taxonomy" id="1276888"/>
    <lineage>
        <taxon>Bacteria</taxon>
        <taxon>Pseudomonadati</taxon>
        <taxon>Pseudomonadota</taxon>
        <taxon>Gammaproteobacteria</taxon>
        <taxon>Vibrionales</taxon>
        <taxon>Vibrionaceae</taxon>
        <taxon>Vibrio</taxon>
        <taxon>Vibrio oreintalis group</taxon>
    </lineage>
</organism>
<dbReference type="AlphaFoldDB" id="A0A177XU53"/>
<dbReference type="InterPro" id="IPR006221">
    <property type="entry name" value="TrpG/PapA_dom"/>
</dbReference>
<comment type="catalytic activity">
    <reaction evidence="4">
        <text>chorismate + L-glutamine = anthranilate + pyruvate + L-glutamate + H(+)</text>
        <dbReference type="Rhea" id="RHEA:21732"/>
        <dbReference type="ChEBI" id="CHEBI:15361"/>
        <dbReference type="ChEBI" id="CHEBI:15378"/>
        <dbReference type="ChEBI" id="CHEBI:16567"/>
        <dbReference type="ChEBI" id="CHEBI:29748"/>
        <dbReference type="ChEBI" id="CHEBI:29985"/>
        <dbReference type="ChEBI" id="CHEBI:58359"/>
        <dbReference type="EC" id="4.1.3.27"/>
    </reaction>
</comment>
<dbReference type="CDD" id="cd01743">
    <property type="entry name" value="GATase1_Anthranilate_Synthase"/>
    <property type="match status" value="1"/>
</dbReference>
<dbReference type="InterPro" id="IPR005801">
    <property type="entry name" value="ADC_synthase"/>
</dbReference>
<protein>
    <recommendedName>
        <fullName evidence="1">anthranilate synthase</fullName>
        <ecNumber evidence="1">4.1.3.27</ecNumber>
    </recommendedName>
</protein>
<dbReference type="PANTHER" id="PTHR11236:SF49">
    <property type="entry name" value="ANTHRANILATE SYNTHASE COMPONENT 1"/>
    <property type="match status" value="1"/>
</dbReference>
<dbReference type="Pfam" id="PF00117">
    <property type="entry name" value="GATase"/>
    <property type="match status" value="1"/>
</dbReference>
<evidence type="ECO:0000256" key="1">
    <source>
        <dbReference type="ARBA" id="ARBA00012266"/>
    </source>
</evidence>
<proteinExistence type="predicted"/>
<dbReference type="EMBL" id="LLEI02000090">
    <property type="protein sequence ID" value="OAJ92140.1"/>
    <property type="molecule type" value="Genomic_DNA"/>
</dbReference>
<dbReference type="GO" id="GO:0004049">
    <property type="term" value="F:anthranilate synthase activity"/>
    <property type="evidence" value="ECO:0007669"/>
    <property type="project" value="UniProtKB-EC"/>
</dbReference>
<dbReference type="Pfam" id="PF00425">
    <property type="entry name" value="Chorismate_bind"/>
    <property type="match status" value="1"/>
</dbReference>
<evidence type="ECO:0000259" key="5">
    <source>
        <dbReference type="Pfam" id="PF00117"/>
    </source>
</evidence>
<dbReference type="PRINTS" id="PR00097">
    <property type="entry name" value="ANTSNTHASEII"/>
</dbReference>
<dbReference type="Proteomes" id="UP000078406">
    <property type="component" value="Unassembled WGS sequence"/>
</dbReference>
<dbReference type="SUPFAM" id="SSF52317">
    <property type="entry name" value="Class I glutamine amidotransferase-like"/>
    <property type="match status" value="1"/>
</dbReference>
<evidence type="ECO:0000256" key="2">
    <source>
        <dbReference type="ARBA" id="ARBA00022962"/>
    </source>
</evidence>
<feature type="domain" description="Chorismate-utilising enzyme C-terminal" evidence="6">
    <location>
        <begin position="123"/>
        <end position="381"/>
    </location>
</feature>
<evidence type="ECO:0000259" key="6">
    <source>
        <dbReference type="Pfam" id="PF00425"/>
    </source>
</evidence>
<dbReference type="PROSITE" id="PS51273">
    <property type="entry name" value="GATASE_TYPE_1"/>
    <property type="match status" value="1"/>
</dbReference>
<dbReference type="EC" id="4.1.3.27" evidence="1"/>
<evidence type="ECO:0000256" key="3">
    <source>
        <dbReference type="ARBA" id="ARBA00023239"/>
    </source>
</evidence>